<protein>
    <submittedName>
        <fullName evidence="1">Uncharacterized protein</fullName>
    </submittedName>
</protein>
<accession>A0A0F9TDU4</accession>
<organism evidence="1">
    <name type="scientific">marine sediment metagenome</name>
    <dbReference type="NCBI Taxonomy" id="412755"/>
    <lineage>
        <taxon>unclassified sequences</taxon>
        <taxon>metagenomes</taxon>
        <taxon>ecological metagenomes</taxon>
    </lineage>
</organism>
<evidence type="ECO:0000313" key="1">
    <source>
        <dbReference type="EMBL" id="KKN39653.1"/>
    </source>
</evidence>
<comment type="caution">
    <text evidence="1">The sequence shown here is derived from an EMBL/GenBank/DDBJ whole genome shotgun (WGS) entry which is preliminary data.</text>
</comment>
<dbReference type="AlphaFoldDB" id="A0A0F9TDU4"/>
<dbReference type="EMBL" id="LAZR01001751">
    <property type="protein sequence ID" value="KKN39653.1"/>
    <property type="molecule type" value="Genomic_DNA"/>
</dbReference>
<sequence length="44" mass="5215">MNQILGNLHQEGEVKVLNLPPLFRFLFTCTIDYVWRTMVEYLDG</sequence>
<reference evidence="1" key="1">
    <citation type="journal article" date="2015" name="Nature">
        <title>Complex archaea that bridge the gap between prokaryotes and eukaryotes.</title>
        <authorList>
            <person name="Spang A."/>
            <person name="Saw J.H."/>
            <person name="Jorgensen S.L."/>
            <person name="Zaremba-Niedzwiedzka K."/>
            <person name="Martijn J."/>
            <person name="Lind A.E."/>
            <person name="van Eijk R."/>
            <person name="Schleper C."/>
            <person name="Guy L."/>
            <person name="Ettema T.J."/>
        </authorList>
    </citation>
    <scope>NUCLEOTIDE SEQUENCE</scope>
</reference>
<name>A0A0F9TDU4_9ZZZZ</name>
<proteinExistence type="predicted"/>
<gene>
    <name evidence="1" type="ORF">LCGC14_0741290</name>
</gene>